<feature type="transmembrane region" description="Helical" evidence="9">
    <location>
        <begin position="194"/>
        <end position="218"/>
    </location>
</feature>
<evidence type="ECO:0000259" key="10">
    <source>
        <dbReference type="Pfam" id="PF04290"/>
    </source>
</evidence>
<feature type="transmembrane region" description="Helical" evidence="9">
    <location>
        <begin position="324"/>
        <end position="346"/>
    </location>
</feature>
<evidence type="ECO:0000313" key="13">
    <source>
        <dbReference type="Proteomes" id="UP000626026"/>
    </source>
</evidence>
<comment type="caution">
    <text evidence="12">The sequence shown here is derived from an EMBL/GenBank/DDBJ whole genome shotgun (WGS) entry which is preliminary data.</text>
</comment>
<dbReference type="Proteomes" id="UP000626026">
    <property type="component" value="Unassembled WGS sequence"/>
</dbReference>
<comment type="subcellular location">
    <subcellularLocation>
        <location evidence="1 8">Cell inner membrane</location>
        <topology evidence="1 8">Multi-pass membrane protein</topology>
    </subcellularLocation>
</comment>
<feature type="transmembrane region" description="Helical" evidence="9">
    <location>
        <begin position="164"/>
        <end position="182"/>
    </location>
</feature>
<evidence type="ECO:0000256" key="3">
    <source>
        <dbReference type="ARBA" id="ARBA00022475"/>
    </source>
</evidence>
<feature type="domain" description="Tripartite ATP-independent periplasmic transporters DctQ component" evidence="10">
    <location>
        <begin position="32"/>
        <end position="154"/>
    </location>
</feature>
<keyword evidence="3" id="KW-1003">Cell membrane</keyword>
<feature type="transmembrane region" description="Helical" evidence="9">
    <location>
        <begin position="23"/>
        <end position="45"/>
    </location>
</feature>
<feature type="transmembrane region" description="Helical" evidence="9">
    <location>
        <begin position="518"/>
        <end position="537"/>
    </location>
</feature>
<feature type="transmembrane region" description="Helical" evidence="9">
    <location>
        <begin position="352"/>
        <end position="376"/>
    </location>
</feature>
<feature type="domain" description="TRAP C4-dicarboxylate transport system permease DctM subunit" evidence="11">
    <location>
        <begin position="195"/>
        <end position="596"/>
    </location>
</feature>
<proteinExistence type="predicted"/>
<evidence type="ECO:0000256" key="1">
    <source>
        <dbReference type="ARBA" id="ARBA00004429"/>
    </source>
</evidence>
<sequence length="605" mass="60717">MASLPETPAGALVQGAVRLLRRVAGLLLAALLALVLVSVVARYLFATSFLGADELAIWLHVALIALGAPLVSGSALAMKLDSLTGRLPPAARRVADLLADAVVVHAGLVLAFGSMAAIALIGGTSPSLGLPEWVRYAFMLFAGGMTAVAAAVQATAQRGARHALLAVATGIASYTAASLLLAEPVGAPSLVASLVALAALAIGAPTAHALILGASLAIPFGSLLPEPAIVQNAVSGVSGFLLLAIPFFLLAGGFLTAGGLAHQFVRLAAALVGHWRGGIAQTTLLTSVFFSGASGSSIANAAFGAKVMVPALMARGYSPPQAAAIVAATSLLDNIIPPSIAFLMLATAVTNLSVGSLMVCGFFAGLVLAAALAIALHLTARDAATPSARATGKQRLLALRDALPALGLACVVVLGIRFGVVTTTEAAAVAALYALVVCCAMRSITPRGILRVLEDAAVETAAIGLLIAASAPFTFLLAVDQVGDWATQWLAGFGSNPVMFMLISNLLLLLAGMALDTGAGILLFGPLLIPVAAAMGIDPVHYGVILVINLMIGGLTPPVGMLVFVSAGLTGVSADSVFRACNPLLLALIAATALLATGAVLWPLL</sequence>
<evidence type="ECO:0000256" key="7">
    <source>
        <dbReference type="ARBA" id="ARBA00023136"/>
    </source>
</evidence>
<dbReference type="InterPro" id="IPR055348">
    <property type="entry name" value="DctQ"/>
</dbReference>
<feature type="transmembrane region" description="Helical" evidence="9">
    <location>
        <begin position="284"/>
        <end position="303"/>
    </location>
</feature>
<dbReference type="Pfam" id="PF04290">
    <property type="entry name" value="DctQ"/>
    <property type="match status" value="1"/>
</dbReference>
<feature type="transmembrane region" description="Helical" evidence="9">
    <location>
        <begin position="489"/>
        <end position="511"/>
    </location>
</feature>
<evidence type="ECO:0000256" key="8">
    <source>
        <dbReference type="RuleBase" id="RU369079"/>
    </source>
</evidence>
<comment type="function">
    <text evidence="8">Part of the tripartite ATP-independent periplasmic (TRAP) transport system.</text>
</comment>
<feature type="transmembrane region" description="Helical" evidence="9">
    <location>
        <begin position="133"/>
        <end position="152"/>
    </location>
</feature>
<evidence type="ECO:0000259" key="11">
    <source>
        <dbReference type="Pfam" id="PF06808"/>
    </source>
</evidence>
<keyword evidence="2 8" id="KW-0813">Transport</keyword>
<dbReference type="InterPro" id="IPR010656">
    <property type="entry name" value="DctM"/>
</dbReference>
<gene>
    <name evidence="12" type="ORF">IBL26_05990</name>
</gene>
<accession>A0ABR7RJ96</accession>
<dbReference type="Pfam" id="PF06808">
    <property type="entry name" value="DctM"/>
    <property type="match status" value="1"/>
</dbReference>
<evidence type="ECO:0000256" key="2">
    <source>
        <dbReference type="ARBA" id="ARBA00022448"/>
    </source>
</evidence>
<feature type="transmembrane region" description="Helical" evidence="9">
    <location>
        <begin position="543"/>
        <end position="572"/>
    </location>
</feature>
<feature type="transmembrane region" description="Helical" evidence="9">
    <location>
        <begin position="97"/>
        <end position="121"/>
    </location>
</feature>
<keyword evidence="5 9" id="KW-0812">Transmembrane</keyword>
<dbReference type="InterPro" id="IPR004681">
    <property type="entry name" value="TRAP_DctM"/>
</dbReference>
<keyword evidence="4 8" id="KW-0997">Cell inner membrane</keyword>
<evidence type="ECO:0000256" key="4">
    <source>
        <dbReference type="ARBA" id="ARBA00022519"/>
    </source>
</evidence>
<feature type="transmembrane region" description="Helical" evidence="9">
    <location>
        <begin position="239"/>
        <end position="264"/>
    </location>
</feature>
<name>A0ABR7RJ96_9PROT</name>
<feature type="transmembrane region" description="Helical" evidence="9">
    <location>
        <begin position="456"/>
        <end position="477"/>
    </location>
</feature>
<evidence type="ECO:0000256" key="6">
    <source>
        <dbReference type="ARBA" id="ARBA00022989"/>
    </source>
</evidence>
<evidence type="ECO:0000256" key="5">
    <source>
        <dbReference type="ARBA" id="ARBA00022692"/>
    </source>
</evidence>
<reference evidence="12 13" key="1">
    <citation type="journal article" date="2013" name="Int. J. Syst. Evol. Microbiol.">
        <title>Roseomonas aerophila sp. nov., isolated from air.</title>
        <authorList>
            <person name="Kim S.J."/>
            <person name="Weon H.Y."/>
            <person name="Ahn J.H."/>
            <person name="Hong S.B."/>
            <person name="Seok S.J."/>
            <person name="Whang K.S."/>
            <person name="Kwon S.W."/>
        </authorList>
    </citation>
    <scope>NUCLEOTIDE SEQUENCE [LARGE SCALE GENOMIC DNA]</scope>
    <source>
        <strain evidence="12 13">NBRC 108923</strain>
    </source>
</reference>
<dbReference type="PANTHER" id="PTHR33362">
    <property type="entry name" value="SIALIC ACID TRAP TRANSPORTER PERMEASE PROTEIN SIAT-RELATED"/>
    <property type="match status" value="1"/>
</dbReference>
<dbReference type="EMBL" id="JACTVA010000007">
    <property type="protein sequence ID" value="MBC9206379.1"/>
    <property type="molecule type" value="Genomic_DNA"/>
</dbReference>
<keyword evidence="13" id="KW-1185">Reference proteome</keyword>
<keyword evidence="7 9" id="KW-0472">Membrane</keyword>
<feature type="transmembrane region" description="Helical" evidence="9">
    <location>
        <begin position="57"/>
        <end position="77"/>
    </location>
</feature>
<feature type="transmembrane region" description="Helical" evidence="9">
    <location>
        <begin position="397"/>
        <end position="420"/>
    </location>
</feature>
<evidence type="ECO:0000313" key="12">
    <source>
        <dbReference type="EMBL" id="MBC9206379.1"/>
    </source>
</evidence>
<protein>
    <submittedName>
        <fullName evidence="12">TRAP transporter large permease subunit</fullName>
    </submittedName>
</protein>
<organism evidence="12 13">
    <name type="scientific">Teichococcus aerophilus</name>
    <dbReference type="NCBI Taxonomy" id="1224513"/>
    <lineage>
        <taxon>Bacteria</taxon>
        <taxon>Pseudomonadati</taxon>
        <taxon>Pseudomonadota</taxon>
        <taxon>Alphaproteobacteria</taxon>
        <taxon>Acetobacterales</taxon>
        <taxon>Roseomonadaceae</taxon>
        <taxon>Roseomonas</taxon>
    </lineage>
</organism>
<dbReference type="NCBIfam" id="TIGR00786">
    <property type="entry name" value="dctM"/>
    <property type="match status" value="1"/>
</dbReference>
<feature type="transmembrane region" description="Helical" evidence="9">
    <location>
        <begin position="584"/>
        <end position="604"/>
    </location>
</feature>
<keyword evidence="6 9" id="KW-1133">Transmembrane helix</keyword>
<feature type="transmembrane region" description="Helical" evidence="9">
    <location>
        <begin position="426"/>
        <end position="444"/>
    </location>
</feature>
<evidence type="ECO:0000256" key="9">
    <source>
        <dbReference type="SAM" id="Phobius"/>
    </source>
</evidence>